<dbReference type="AlphaFoldDB" id="A0A327YQ07"/>
<evidence type="ECO:0000313" key="4">
    <source>
        <dbReference type="Proteomes" id="UP000248555"/>
    </source>
</evidence>
<gene>
    <name evidence="3" type="ORF">B0I26_10114</name>
</gene>
<keyword evidence="4" id="KW-1185">Reference proteome</keyword>
<accession>A0A327YQ07</accession>
<dbReference type="EMBL" id="QLMH01000001">
    <property type="protein sequence ID" value="RAK23063.1"/>
    <property type="molecule type" value="Genomic_DNA"/>
</dbReference>
<name>A0A327YQ07_9BACL</name>
<dbReference type="InterPro" id="IPR000644">
    <property type="entry name" value="CBS_dom"/>
</dbReference>
<dbReference type="InterPro" id="IPR046342">
    <property type="entry name" value="CBS_dom_sf"/>
</dbReference>
<dbReference type="OrthoDB" id="49104at2"/>
<organism evidence="3 4">
    <name type="scientific">Paranoxybacillus vitaminiphilus</name>
    <dbReference type="NCBI Taxonomy" id="581036"/>
    <lineage>
        <taxon>Bacteria</taxon>
        <taxon>Bacillati</taxon>
        <taxon>Bacillota</taxon>
        <taxon>Bacilli</taxon>
        <taxon>Bacillales</taxon>
        <taxon>Anoxybacillaceae</taxon>
        <taxon>Paranoxybacillus</taxon>
    </lineage>
</organism>
<proteinExistence type="predicted"/>
<dbReference type="Proteomes" id="UP000248555">
    <property type="component" value="Unassembled WGS sequence"/>
</dbReference>
<evidence type="ECO:0000259" key="2">
    <source>
        <dbReference type="PROSITE" id="PS51371"/>
    </source>
</evidence>
<dbReference type="SUPFAM" id="SSF54631">
    <property type="entry name" value="CBS-domain pair"/>
    <property type="match status" value="1"/>
</dbReference>
<dbReference type="Pfam" id="PF00571">
    <property type="entry name" value="CBS"/>
    <property type="match status" value="1"/>
</dbReference>
<comment type="caution">
    <text evidence="3">The sequence shown here is derived from an EMBL/GenBank/DDBJ whole genome shotgun (WGS) entry which is preliminary data.</text>
</comment>
<dbReference type="SMART" id="SM00116">
    <property type="entry name" value="CBS"/>
    <property type="match status" value="2"/>
</dbReference>
<dbReference type="CDD" id="cd02205">
    <property type="entry name" value="CBS_pair_SF"/>
    <property type="match status" value="1"/>
</dbReference>
<sequence>MEFLQETKLSERFEAAFNRIHAQLKKIANVTHTDAFTSLVHITSKKHALIRSVKEELLQYAKLRNAIVHEKYYPGQYIAEPHLHVVQRIERVCEELEQPKLALTVASKPVVYFYEQDDVQDVLQAISRYGFSQFPIYKTNGQCVGLVTEGGILKYIHKHMDKGKFDFSGVKTSHILPFEKEHIIVYVSAETDIYEIEEIYSDYQEKGRKLESIIITQNGNQNEKPLGMITSWDLTKITRLNNSIR</sequence>
<feature type="domain" description="CBS" evidence="2">
    <location>
        <begin position="106"/>
        <end position="162"/>
    </location>
</feature>
<evidence type="ECO:0000256" key="1">
    <source>
        <dbReference type="PROSITE-ProRule" id="PRU00703"/>
    </source>
</evidence>
<protein>
    <submittedName>
        <fullName evidence="3">Putative transcriptional regulator</fullName>
    </submittedName>
</protein>
<dbReference type="PROSITE" id="PS51371">
    <property type="entry name" value="CBS"/>
    <property type="match status" value="1"/>
</dbReference>
<evidence type="ECO:0000313" key="3">
    <source>
        <dbReference type="EMBL" id="RAK23063.1"/>
    </source>
</evidence>
<keyword evidence="1" id="KW-0129">CBS domain</keyword>
<dbReference type="Gene3D" id="3.10.580.10">
    <property type="entry name" value="CBS-domain"/>
    <property type="match status" value="1"/>
</dbReference>
<dbReference type="RefSeq" id="WP_111643443.1">
    <property type="nucleotide sequence ID" value="NZ_QLMH01000001.1"/>
</dbReference>
<reference evidence="3 4" key="1">
    <citation type="submission" date="2018-06" db="EMBL/GenBank/DDBJ databases">
        <title>Genomic Encyclopedia of Type Strains, Phase III (KMG-III): the genomes of soil and plant-associated and newly described type strains.</title>
        <authorList>
            <person name="Whitman W."/>
        </authorList>
    </citation>
    <scope>NUCLEOTIDE SEQUENCE [LARGE SCALE GENOMIC DNA]</scope>
    <source>
        <strain evidence="3 4">CGMCC 1.8979</strain>
    </source>
</reference>